<dbReference type="InterPro" id="IPR050950">
    <property type="entry name" value="HTH-type_LysR_regulators"/>
</dbReference>
<dbReference type="PANTHER" id="PTHR30419">
    <property type="entry name" value="HTH-TYPE TRANSCRIPTIONAL REGULATOR YBHD"/>
    <property type="match status" value="1"/>
</dbReference>
<dbReference type="PANTHER" id="PTHR30419:SF30">
    <property type="entry name" value="LYSR FAMILY TRANSCRIPTIONAL REGULATOR"/>
    <property type="match status" value="1"/>
</dbReference>
<organism evidence="6 7">
    <name type="scientific">Kaistia hirudinis</name>
    <dbReference type="NCBI Taxonomy" id="1293440"/>
    <lineage>
        <taxon>Bacteria</taxon>
        <taxon>Pseudomonadati</taxon>
        <taxon>Pseudomonadota</taxon>
        <taxon>Alphaproteobacteria</taxon>
        <taxon>Hyphomicrobiales</taxon>
        <taxon>Kaistiaceae</taxon>
        <taxon>Kaistia</taxon>
    </lineage>
</organism>
<dbReference type="Proteomes" id="UP000553963">
    <property type="component" value="Unassembled WGS sequence"/>
</dbReference>
<dbReference type="InterPro" id="IPR000847">
    <property type="entry name" value="LysR_HTH_N"/>
</dbReference>
<sequence>MYDALRYAQAVARHGNFRRAALILGVSQSQLSRRIQTLEEDLGCALFERDRQGVTITHEGELILREAERLLGAHDDFRAGVARIRHRSNGELRLCAGAFASQSWVPSAIAAFTEALPDISISMREIDWWKLVDAVLDGECHLAIGECSEAEQRPDVVVERFPERQGAAFVRPGHKLAGRGALTIEDFAEFSFAAPRLPGRVSRFMPTGSRLGNLSDDGRFFLPTIESATPRSMIDVVTVSDAVCVMPPGLCDPQLASGQLVELPFHPPWLTIRQGLMSARGRRLPDAALAFRSHAKIAERDYFRDHTTS</sequence>
<dbReference type="GO" id="GO:0003677">
    <property type="term" value="F:DNA binding"/>
    <property type="evidence" value="ECO:0007669"/>
    <property type="project" value="UniProtKB-KW"/>
</dbReference>
<dbReference type="InterPro" id="IPR036390">
    <property type="entry name" value="WH_DNA-bd_sf"/>
</dbReference>
<dbReference type="Pfam" id="PF03466">
    <property type="entry name" value="LysR_substrate"/>
    <property type="match status" value="1"/>
</dbReference>
<evidence type="ECO:0000256" key="2">
    <source>
        <dbReference type="ARBA" id="ARBA00023015"/>
    </source>
</evidence>
<dbReference type="InterPro" id="IPR036388">
    <property type="entry name" value="WH-like_DNA-bd_sf"/>
</dbReference>
<feature type="domain" description="HTH lysR-type" evidence="5">
    <location>
        <begin position="1"/>
        <end position="57"/>
    </location>
</feature>
<evidence type="ECO:0000256" key="4">
    <source>
        <dbReference type="ARBA" id="ARBA00023163"/>
    </source>
</evidence>
<gene>
    <name evidence="6" type="ORF">GGR25_004452</name>
</gene>
<reference evidence="6 7" key="1">
    <citation type="submission" date="2020-08" db="EMBL/GenBank/DDBJ databases">
        <title>Genomic Encyclopedia of Type Strains, Phase IV (KMG-IV): sequencing the most valuable type-strain genomes for metagenomic binning, comparative biology and taxonomic classification.</title>
        <authorList>
            <person name="Goeker M."/>
        </authorList>
    </citation>
    <scope>NUCLEOTIDE SEQUENCE [LARGE SCALE GENOMIC DNA]</scope>
    <source>
        <strain evidence="6 7">DSM 25966</strain>
    </source>
</reference>
<keyword evidence="2" id="KW-0805">Transcription regulation</keyword>
<dbReference type="GO" id="GO:0003700">
    <property type="term" value="F:DNA-binding transcription factor activity"/>
    <property type="evidence" value="ECO:0007669"/>
    <property type="project" value="InterPro"/>
</dbReference>
<evidence type="ECO:0000256" key="1">
    <source>
        <dbReference type="ARBA" id="ARBA00009437"/>
    </source>
</evidence>
<keyword evidence="7" id="KW-1185">Reference proteome</keyword>
<accession>A0A840ASZ1</accession>
<proteinExistence type="inferred from homology"/>
<dbReference type="FunFam" id="1.10.10.10:FF:000001">
    <property type="entry name" value="LysR family transcriptional regulator"/>
    <property type="match status" value="1"/>
</dbReference>
<dbReference type="GO" id="GO:0005829">
    <property type="term" value="C:cytosol"/>
    <property type="evidence" value="ECO:0007669"/>
    <property type="project" value="TreeGrafter"/>
</dbReference>
<dbReference type="AlphaFoldDB" id="A0A840ASZ1"/>
<dbReference type="Gene3D" id="1.10.10.10">
    <property type="entry name" value="Winged helix-like DNA-binding domain superfamily/Winged helix DNA-binding domain"/>
    <property type="match status" value="1"/>
</dbReference>
<dbReference type="SUPFAM" id="SSF46785">
    <property type="entry name" value="Winged helix' DNA-binding domain"/>
    <property type="match status" value="1"/>
</dbReference>
<evidence type="ECO:0000313" key="7">
    <source>
        <dbReference type="Proteomes" id="UP000553963"/>
    </source>
</evidence>
<evidence type="ECO:0000313" key="6">
    <source>
        <dbReference type="EMBL" id="MBB3933379.1"/>
    </source>
</evidence>
<keyword evidence="4" id="KW-0804">Transcription</keyword>
<dbReference type="EMBL" id="JACIDS010000006">
    <property type="protein sequence ID" value="MBB3933379.1"/>
    <property type="molecule type" value="Genomic_DNA"/>
</dbReference>
<comment type="similarity">
    <text evidence="1">Belongs to the LysR transcriptional regulatory family.</text>
</comment>
<keyword evidence="3 6" id="KW-0238">DNA-binding</keyword>
<protein>
    <submittedName>
        <fullName evidence="6">DNA-binding transcriptional LysR family regulator</fullName>
    </submittedName>
</protein>
<evidence type="ECO:0000259" key="5">
    <source>
        <dbReference type="PROSITE" id="PS50931"/>
    </source>
</evidence>
<dbReference type="Gene3D" id="3.40.190.290">
    <property type="match status" value="1"/>
</dbReference>
<dbReference type="Pfam" id="PF00126">
    <property type="entry name" value="HTH_1"/>
    <property type="match status" value="1"/>
</dbReference>
<dbReference type="SUPFAM" id="SSF53850">
    <property type="entry name" value="Periplasmic binding protein-like II"/>
    <property type="match status" value="1"/>
</dbReference>
<evidence type="ECO:0000256" key="3">
    <source>
        <dbReference type="ARBA" id="ARBA00023125"/>
    </source>
</evidence>
<comment type="caution">
    <text evidence="6">The sequence shown here is derived from an EMBL/GenBank/DDBJ whole genome shotgun (WGS) entry which is preliminary data.</text>
</comment>
<dbReference type="CDD" id="cd05466">
    <property type="entry name" value="PBP2_LTTR_substrate"/>
    <property type="match status" value="1"/>
</dbReference>
<dbReference type="InterPro" id="IPR005119">
    <property type="entry name" value="LysR_subst-bd"/>
</dbReference>
<dbReference type="RefSeq" id="WP_183401038.1">
    <property type="nucleotide sequence ID" value="NZ_JACIDS010000006.1"/>
</dbReference>
<dbReference type="PRINTS" id="PR00039">
    <property type="entry name" value="HTHLYSR"/>
</dbReference>
<dbReference type="PROSITE" id="PS50931">
    <property type="entry name" value="HTH_LYSR"/>
    <property type="match status" value="1"/>
</dbReference>
<name>A0A840ASZ1_9HYPH</name>